<dbReference type="GO" id="GO:0047617">
    <property type="term" value="F:fatty acyl-CoA hydrolase activity"/>
    <property type="evidence" value="ECO:0007669"/>
    <property type="project" value="TreeGrafter"/>
</dbReference>
<keyword evidence="2" id="KW-0378">Hydrolase</keyword>
<dbReference type="InterPro" id="IPR029069">
    <property type="entry name" value="HotDog_dom_sf"/>
</dbReference>
<dbReference type="NCBIfam" id="TIGR00051">
    <property type="entry name" value="YbgC/FadM family acyl-CoA thioesterase"/>
    <property type="match status" value="1"/>
</dbReference>
<evidence type="ECO:0000313" key="3">
    <source>
        <dbReference type="EMBL" id="QAT61847.1"/>
    </source>
</evidence>
<keyword evidence="4" id="KW-1185">Reference proteome</keyword>
<evidence type="ECO:0000256" key="2">
    <source>
        <dbReference type="ARBA" id="ARBA00022801"/>
    </source>
</evidence>
<dbReference type="PIRSF" id="PIRSF003230">
    <property type="entry name" value="YbgC"/>
    <property type="match status" value="1"/>
</dbReference>
<dbReference type="OrthoDB" id="9800856at2"/>
<name>A0A410QCW2_9FIRM</name>
<dbReference type="Pfam" id="PF13279">
    <property type="entry name" value="4HBT_2"/>
    <property type="match status" value="1"/>
</dbReference>
<dbReference type="EMBL" id="CP035282">
    <property type="protein sequence ID" value="QAT61847.1"/>
    <property type="molecule type" value="Genomic_DNA"/>
</dbReference>
<accession>A0A410QCW2</accession>
<evidence type="ECO:0000256" key="1">
    <source>
        <dbReference type="ARBA" id="ARBA00005953"/>
    </source>
</evidence>
<sequence length="148" mass="17797">MKKGGLFVKNCTNIRVRYKETDQMGVVYYGNYFTWFEVGRNEFFRDMGYTCEYLETQGIFLPVIETGCKYIYSAKFDDEIIIETKIEKMEGVRLRLKYNIIRKRDNLLLAEGFTEHAFVNKEMKPVNFRKKFKEIWDMLKKAENEEKC</sequence>
<dbReference type="InterPro" id="IPR050563">
    <property type="entry name" value="4-hydroxybenzoyl-CoA_TE"/>
</dbReference>
<dbReference type="InterPro" id="IPR006684">
    <property type="entry name" value="YbgC/YbaW"/>
</dbReference>
<protein>
    <submittedName>
        <fullName evidence="3">Acyl-CoA thioesterase</fullName>
    </submittedName>
</protein>
<dbReference type="Proteomes" id="UP000287969">
    <property type="component" value="Chromosome"/>
</dbReference>
<dbReference type="Gene3D" id="3.10.129.10">
    <property type="entry name" value="Hotdog Thioesterase"/>
    <property type="match status" value="1"/>
</dbReference>
<proteinExistence type="inferred from homology"/>
<reference evidence="4" key="1">
    <citation type="submission" date="2019-01" db="EMBL/GenBank/DDBJ databases">
        <title>Draft genomes of a novel of Sporanaerobacter strains.</title>
        <authorList>
            <person name="Ma S."/>
        </authorList>
    </citation>
    <scope>NUCLEOTIDE SEQUENCE [LARGE SCALE GENOMIC DNA]</scope>
    <source>
        <strain evidence="4">NJN-17</strain>
    </source>
</reference>
<organism evidence="3 4">
    <name type="scientific">Acidilutibacter cellobiosedens</name>
    <dbReference type="NCBI Taxonomy" id="2507161"/>
    <lineage>
        <taxon>Bacteria</taxon>
        <taxon>Bacillati</taxon>
        <taxon>Bacillota</taxon>
        <taxon>Tissierellia</taxon>
        <taxon>Tissierellales</taxon>
        <taxon>Acidilutibacteraceae</taxon>
        <taxon>Acidilutibacter</taxon>
    </lineage>
</organism>
<dbReference type="PANTHER" id="PTHR31793:SF27">
    <property type="entry name" value="NOVEL THIOESTERASE SUPERFAMILY DOMAIN AND SAPOSIN A-TYPE DOMAIN CONTAINING PROTEIN (0610012H03RIK)"/>
    <property type="match status" value="1"/>
</dbReference>
<dbReference type="PANTHER" id="PTHR31793">
    <property type="entry name" value="4-HYDROXYBENZOYL-COA THIOESTERASE FAMILY MEMBER"/>
    <property type="match status" value="1"/>
</dbReference>
<dbReference type="CDD" id="cd00586">
    <property type="entry name" value="4HBT"/>
    <property type="match status" value="1"/>
</dbReference>
<dbReference type="AlphaFoldDB" id="A0A410QCW2"/>
<evidence type="ECO:0000313" key="4">
    <source>
        <dbReference type="Proteomes" id="UP000287969"/>
    </source>
</evidence>
<comment type="similarity">
    <text evidence="1">Belongs to the 4-hydroxybenzoyl-CoA thioesterase family.</text>
</comment>
<dbReference type="KEGG" id="spoa:EQM13_09700"/>
<gene>
    <name evidence="3" type="ORF">EQM13_09700</name>
</gene>
<dbReference type="SUPFAM" id="SSF54637">
    <property type="entry name" value="Thioesterase/thiol ester dehydrase-isomerase"/>
    <property type="match status" value="1"/>
</dbReference>